<comment type="caution">
    <text evidence="2">The sequence shown here is derived from an EMBL/GenBank/DDBJ whole genome shotgun (WGS) entry which is preliminary data.</text>
</comment>
<evidence type="ECO:0000313" key="2">
    <source>
        <dbReference type="EMBL" id="MDI6450983.1"/>
    </source>
</evidence>
<dbReference type="EMBL" id="JASCXX010000027">
    <property type="protein sequence ID" value="MDI6450983.1"/>
    <property type="molecule type" value="Genomic_DNA"/>
</dbReference>
<gene>
    <name evidence="2" type="ORF">QJ522_18120</name>
</gene>
<organism evidence="2 3">
    <name type="scientific">Anaerobaca lacustris</name>
    <dbReference type="NCBI Taxonomy" id="3044600"/>
    <lineage>
        <taxon>Bacteria</taxon>
        <taxon>Pseudomonadati</taxon>
        <taxon>Planctomycetota</taxon>
        <taxon>Phycisphaerae</taxon>
        <taxon>Sedimentisphaerales</taxon>
        <taxon>Anaerobacaceae</taxon>
        <taxon>Anaerobaca</taxon>
    </lineage>
</organism>
<accession>A0AAW6TZ24</accession>
<evidence type="ECO:0000313" key="3">
    <source>
        <dbReference type="Proteomes" id="UP001431776"/>
    </source>
</evidence>
<evidence type="ECO:0000256" key="1">
    <source>
        <dbReference type="SAM" id="Coils"/>
    </source>
</evidence>
<keyword evidence="3" id="KW-1185">Reference proteome</keyword>
<sequence>MPIGEAAQTERCAMHTYETNGKMKMKKLMRILTILVSTFVTFCVGCETSNVKEVQALQFVRDELSNKVLALTRENAELSQKVKALEKEVEVLKNEPGSVFARAYDENEEERYDSALRLLETLRQEYPDLQPDRVASSLKEYAQAKVECEKRQHEYAASSSGELEVTISIRPEFEPDGRVRIWGETNLPLGTELWINIKEKSGSRTIGQARCSVTDGGRFRSEPLGGANGFCRGVYVADVLMPGVRLQPHSVQLVVGANGERLAGPLVTRDALGITVRSSPCEFTFAGDSTAVAQGQMGGASQKAADPKAHESTSKHKSIWPMRYVYYKPGTTLAQAVRDRDTIMTTTFSNTPMYKLTTPGYWDMLFEIEFEKLGYIGVNSPFLPEGYITEDLNRAHPMAGLP</sequence>
<dbReference type="Proteomes" id="UP001431776">
    <property type="component" value="Unassembled WGS sequence"/>
</dbReference>
<reference evidence="2" key="1">
    <citation type="submission" date="2023-05" db="EMBL/GenBank/DDBJ databases">
        <title>Anaerotaeda fermentans gen. nov., sp. nov., a novel anaerobic planctomycete of the new family within the order Sedimentisphaerales isolated from Taman Peninsula, Russia.</title>
        <authorList>
            <person name="Khomyakova M.A."/>
            <person name="Merkel A.Y."/>
            <person name="Slobodkin A.I."/>
        </authorList>
    </citation>
    <scope>NUCLEOTIDE SEQUENCE</scope>
    <source>
        <strain evidence="2">M17dextr</strain>
    </source>
</reference>
<feature type="coiled-coil region" evidence="1">
    <location>
        <begin position="61"/>
        <end position="125"/>
    </location>
</feature>
<dbReference type="AlphaFoldDB" id="A0AAW6TZ24"/>
<name>A0AAW6TZ24_9BACT</name>
<keyword evidence="1" id="KW-0175">Coiled coil</keyword>
<proteinExistence type="predicted"/>
<protein>
    <submittedName>
        <fullName evidence="2">Uncharacterized protein</fullName>
    </submittedName>
</protein>
<dbReference type="RefSeq" id="WP_349246392.1">
    <property type="nucleotide sequence ID" value="NZ_JASCXX010000027.1"/>
</dbReference>